<evidence type="ECO:0000259" key="4">
    <source>
        <dbReference type="Pfam" id="PF13538"/>
    </source>
</evidence>
<accession>A0A149QS62</accession>
<dbReference type="Gene3D" id="2.30.30.940">
    <property type="match status" value="1"/>
</dbReference>
<protein>
    <submittedName>
        <fullName evidence="6">Uncharacterized protein</fullName>
    </submittedName>
</protein>
<dbReference type="InterPro" id="IPR029493">
    <property type="entry name" value="RecD2-like_HHH"/>
</dbReference>
<dbReference type="CDD" id="cd17933">
    <property type="entry name" value="DEXSc_RecD-like"/>
    <property type="match status" value="1"/>
</dbReference>
<feature type="domain" description="UvrD-like helicase C-terminal" evidence="4">
    <location>
        <begin position="671"/>
        <end position="718"/>
    </location>
</feature>
<dbReference type="Gene3D" id="3.40.50.300">
    <property type="entry name" value="P-loop containing nucleotide triphosphate hydrolases"/>
    <property type="match status" value="2"/>
</dbReference>
<dbReference type="Pfam" id="PF14490">
    <property type="entry name" value="HHH_RecD2"/>
    <property type="match status" value="1"/>
</dbReference>
<dbReference type="GO" id="GO:0006310">
    <property type="term" value="P:DNA recombination"/>
    <property type="evidence" value="ECO:0007669"/>
    <property type="project" value="TreeGrafter"/>
</dbReference>
<reference evidence="6 7" key="1">
    <citation type="submission" date="2015-06" db="EMBL/GenBank/DDBJ databases">
        <title>Improved classification and identification of acetic acid bacteria using matrix-assisted laser desorption/ionization time-of-flight mass spectrometry; Gluconobacter nephelii and Gluconobacter uchimurae are later heterotypic synonyms of Gluconobacter japonicus and Gluconobacter oxydans, respectively.</title>
        <authorList>
            <person name="Li L."/>
            <person name="Cleenwerck I."/>
            <person name="De Vuyst L."/>
            <person name="Vandamme P."/>
        </authorList>
    </citation>
    <scope>NUCLEOTIDE SEQUENCE [LARGE SCALE GENOMIC DNA]</scope>
    <source>
        <strain evidence="6 7">LMG 1764</strain>
    </source>
</reference>
<dbReference type="Pfam" id="PF13604">
    <property type="entry name" value="AAA_30"/>
    <property type="match status" value="1"/>
</dbReference>
<dbReference type="GO" id="GO:0005524">
    <property type="term" value="F:ATP binding"/>
    <property type="evidence" value="ECO:0007669"/>
    <property type="project" value="UniProtKB-KW"/>
</dbReference>
<dbReference type="EMBL" id="LHZB01000118">
    <property type="protein sequence ID" value="KXV00152.1"/>
    <property type="molecule type" value="Genomic_DNA"/>
</dbReference>
<feature type="compositionally biased region" description="Low complexity" evidence="3">
    <location>
        <begin position="851"/>
        <end position="866"/>
    </location>
</feature>
<dbReference type="PATRIC" id="fig|442.7.peg.3452"/>
<feature type="domain" description="ATP-dependent RecD2 DNA helicase-like helix-hairpin-helix" evidence="5">
    <location>
        <begin position="151"/>
        <end position="234"/>
    </location>
</feature>
<evidence type="ECO:0000256" key="2">
    <source>
        <dbReference type="ARBA" id="ARBA00022840"/>
    </source>
</evidence>
<gene>
    <name evidence="6" type="ORF">AD929_13190</name>
</gene>
<dbReference type="Proteomes" id="UP000075573">
    <property type="component" value="Unassembled WGS sequence"/>
</dbReference>
<comment type="caution">
    <text evidence="6">The sequence shown here is derived from an EMBL/GenBank/DDBJ whole genome shotgun (WGS) entry which is preliminary data.</text>
</comment>
<proteinExistence type="predicted"/>
<dbReference type="Gene3D" id="1.10.10.2220">
    <property type="match status" value="1"/>
</dbReference>
<dbReference type="GO" id="GO:0017116">
    <property type="term" value="F:single-stranded DNA helicase activity"/>
    <property type="evidence" value="ECO:0007669"/>
    <property type="project" value="TreeGrafter"/>
</dbReference>
<dbReference type="CDD" id="cd18809">
    <property type="entry name" value="SF1_C_RecD"/>
    <property type="match status" value="1"/>
</dbReference>
<feature type="compositionally biased region" description="Polar residues" evidence="3">
    <location>
        <begin position="794"/>
        <end position="805"/>
    </location>
</feature>
<keyword evidence="2" id="KW-0067">ATP-binding</keyword>
<evidence type="ECO:0000259" key="5">
    <source>
        <dbReference type="Pfam" id="PF14490"/>
    </source>
</evidence>
<dbReference type="GO" id="GO:0009338">
    <property type="term" value="C:exodeoxyribonuclease V complex"/>
    <property type="evidence" value="ECO:0007669"/>
    <property type="project" value="TreeGrafter"/>
</dbReference>
<dbReference type="InterPro" id="IPR027417">
    <property type="entry name" value="P-loop_NTPase"/>
</dbReference>
<sequence length="912" mass="99023">MANIRGVVTSVPWSKKETGRYLIAFGYEVGSEMVEGRGWITSSTPPEPGDCFSASGDWDSVEFRGRKEDHFKARSFRADIPGTRACFERFLVTNFAKEEYGIDTASLQRLSGTFGAGTLSVLLNKPALLCSMSTAPEEVLARWERKTRVGKASLLLNGHGWNEAEIDVVVRRYGEETYDLLQDNPYVAARVPQIGFHKADQLALSMGISPEDRRRIDEAILSAISKHAAEGSTCSTVGAICRDLPDGIFGNCPPEEKEEICADYLKSRGAMLGAFQVISMPGGEILCSTRDAARVAARATWSICEMLGSGRRHELRDVDRACEQLFAPGGKYERLDDVQRSAVRMAATEPFCLLGGGPGVGKTTVMEAVADVLELLGEKTILLAAPFGKASKRLSETTGRKATTVHRLLGAEGVVDGKAVFRHGPENRLPAGCCVVIDETSTQDEAIWVALLAALPADGRIVFVGDPEQLPSVGPGAVLRDMIQASTINGGIPMTYLTEVYRSGKDSGIALGAAEIRTGKVPEITKAGENGVSFTDCDQNAITRLVVEEVRRMKGSGLDPIKDLAVLCPQAPGPAGTWELNTALARLLNPGRKPITGVMHGPFDNRKMPVPHVGDRVMLTENETKTNLMNGDIGTVVRETRMPDGKPGFTVRYDDGVVKDYVSRDWRSLILAYAGTIHKYQGSQAHTVIMPVCEAHSRMLDRPILYTGWTRAQKSLKLIGSRRAFEQAVVMGEKLRRETMLERVLPHHVLSLARSLHGRLNWNRLAVEAQERVTARRRATAAAESLSAAWNAPKTHNVQKTQDIQKTPAPVPTPGEPRISGDAARARLTIRPRPPAQPLQTGGQTGGPAGGDTAAAPPRGPRLTLRPRPDRMEGGNAPSTGRGEAGMEEDRPSSRLQLTRRAQPEEFMKPGF</sequence>
<evidence type="ECO:0000256" key="1">
    <source>
        <dbReference type="ARBA" id="ARBA00022741"/>
    </source>
</evidence>
<dbReference type="PANTHER" id="PTHR43788:SF6">
    <property type="entry name" value="DNA HELICASE B"/>
    <property type="match status" value="1"/>
</dbReference>
<organism evidence="6 7">
    <name type="scientific">Gluconobacter potus</name>
    <dbReference type="NCBI Taxonomy" id="2724927"/>
    <lineage>
        <taxon>Bacteria</taxon>
        <taxon>Pseudomonadati</taxon>
        <taxon>Pseudomonadota</taxon>
        <taxon>Alphaproteobacteria</taxon>
        <taxon>Acetobacterales</taxon>
        <taxon>Acetobacteraceae</taxon>
        <taxon>Gluconobacter</taxon>
    </lineage>
</organism>
<dbReference type="PANTHER" id="PTHR43788">
    <property type="entry name" value="DNA2/NAM7 HELICASE FAMILY MEMBER"/>
    <property type="match status" value="1"/>
</dbReference>
<dbReference type="Pfam" id="PF13538">
    <property type="entry name" value="UvrD_C_2"/>
    <property type="match status" value="1"/>
</dbReference>
<feature type="compositionally biased region" description="Basic and acidic residues" evidence="3">
    <location>
        <begin position="902"/>
        <end position="912"/>
    </location>
</feature>
<keyword evidence="1" id="KW-0547">Nucleotide-binding</keyword>
<dbReference type="InterPro" id="IPR050534">
    <property type="entry name" value="Coronavir_polyprotein_1ab"/>
</dbReference>
<dbReference type="InterPro" id="IPR027785">
    <property type="entry name" value="UvrD-like_helicase_C"/>
</dbReference>
<evidence type="ECO:0000256" key="3">
    <source>
        <dbReference type="SAM" id="MobiDB-lite"/>
    </source>
</evidence>
<name>A0A149QS62_9PROT</name>
<dbReference type="SUPFAM" id="SSF52540">
    <property type="entry name" value="P-loop containing nucleoside triphosphate hydrolases"/>
    <property type="match status" value="2"/>
</dbReference>
<evidence type="ECO:0000313" key="7">
    <source>
        <dbReference type="Proteomes" id="UP000075573"/>
    </source>
</evidence>
<evidence type="ECO:0000313" key="6">
    <source>
        <dbReference type="EMBL" id="KXV00152.1"/>
    </source>
</evidence>
<feature type="region of interest" description="Disordered" evidence="3">
    <location>
        <begin position="784"/>
        <end position="912"/>
    </location>
</feature>
<dbReference type="RefSeq" id="WP_062497446.1">
    <property type="nucleotide sequence ID" value="NZ_LHZB01000118.1"/>
</dbReference>
<dbReference type="AlphaFoldDB" id="A0A149QS62"/>